<dbReference type="RefSeq" id="WP_230740915.1">
    <property type="nucleotide sequence ID" value="NZ_PGCK01000002.1"/>
</dbReference>
<feature type="transmembrane region" description="Helical" evidence="1">
    <location>
        <begin position="227"/>
        <end position="250"/>
    </location>
</feature>
<dbReference type="NCBIfam" id="TIGR04182">
    <property type="entry name" value="glyco_TIGR04182"/>
    <property type="match status" value="1"/>
</dbReference>
<dbReference type="InterPro" id="IPR001173">
    <property type="entry name" value="Glyco_trans_2-like"/>
</dbReference>
<keyword evidence="1" id="KW-0812">Transmembrane</keyword>
<dbReference type="PANTHER" id="PTHR48090">
    <property type="entry name" value="UNDECAPRENYL-PHOSPHATE 4-DEOXY-4-FORMAMIDO-L-ARABINOSE TRANSFERASE-RELATED"/>
    <property type="match status" value="1"/>
</dbReference>
<name>A0AAP2RBU2_9EURY</name>
<dbReference type="InterPro" id="IPR029044">
    <property type="entry name" value="Nucleotide-diphossugar_trans"/>
</dbReference>
<keyword evidence="1" id="KW-1133">Transmembrane helix</keyword>
<organism evidence="3 4">
    <name type="scientific">Methanooceanicella nereidis</name>
    <dbReference type="NCBI Taxonomy" id="2052831"/>
    <lineage>
        <taxon>Archaea</taxon>
        <taxon>Methanobacteriati</taxon>
        <taxon>Methanobacteriota</taxon>
        <taxon>Stenosarchaea group</taxon>
        <taxon>Methanomicrobia</taxon>
        <taxon>Methanocellales</taxon>
        <taxon>Methanocellaceae</taxon>
        <taxon>Methanooceanicella</taxon>
    </lineage>
</organism>
<dbReference type="GO" id="GO:0016757">
    <property type="term" value="F:glycosyltransferase activity"/>
    <property type="evidence" value="ECO:0007669"/>
    <property type="project" value="InterPro"/>
</dbReference>
<keyword evidence="1" id="KW-0472">Membrane</keyword>
<keyword evidence="4" id="KW-1185">Reference proteome</keyword>
<proteinExistence type="predicted"/>
<feature type="transmembrane region" description="Helical" evidence="1">
    <location>
        <begin position="262"/>
        <end position="286"/>
    </location>
</feature>
<evidence type="ECO:0000259" key="2">
    <source>
        <dbReference type="Pfam" id="PF00535"/>
    </source>
</evidence>
<evidence type="ECO:0000313" key="3">
    <source>
        <dbReference type="EMBL" id="MCD1294187.1"/>
    </source>
</evidence>
<evidence type="ECO:0000256" key="1">
    <source>
        <dbReference type="SAM" id="Phobius"/>
    </source>
</evidence>
<dbReference type="AlphaFoldDB" id="A0AAP2RBU2"/>
<gene>
    <name evidence="3" type="ORF">CUJ83_04155</name>
</gene>
<dbReference type="Gene3D" id="3.90.550.10">
    <property type="entry name" value="Spore Coat Polysaccharide Biosynthesis Protein SpsA, Chain A"/>
    <property type="match status" value="1"/>
</dbReference>
<dbReference type="CDD" id="cd04179">
    <property type="entry name" value="DPM_DPG-synthase_like"/>
    <property type="match status" value="1"/>
</dbReference>
<protein>
    <submittedName>
        <fullName evidence="3">TIGR04182 family glycosyltransferase</fullName>
    </submittedName>
</protein>
<dbReference type="Proteomes" id="UP001320159">
    <property type="component" value="Unassembled WGS sequence"/>
</dbReference>
<comment type="caution">
    <text evidence="3">The sequence shown here is derived from an EMBL/GenBank/DDBJ whole genome shotgun (WGS) entry which is preliminary data.</text>
</comment>
<accession>A0AAP2RBU2</accession>
<reference evidence="3 4" key="1">
    <citation type="submission" date="2017-11" db="EMBL/GenBank/DDBJ databases">
        <title>Isolation and Characterization of Family Methanocellaceae Species from Potential Methane Hydrate Area Offshore Southwestern Taiwan.</title>
        <authorList>
            <person name="Zhang W.-L."/>
            <person name="Chen W.-C."/>
            <person name="Lai M.-C."/>
            <person name="Chen S.-C."/>
        </authorList>
    </citation>
    <scope>NUCLEOTIDE SEQUENCE [LARGE SCALE GENOMIC DNA]</scope>
    <source>
        <strain evidence="3 4">CWC-04</strain>
    </source>
</reference>
<feature type="domain" description="Glycosyltransferase 2-like" evidence="2">
    <location>
        <begin position="6"/>
        <end position="161"/>
    </location>
</feature>
<dbReference type="InterPro" id="IPR026456">
    <property type="entry name" value="GCTrfase_AglJ"/>
</dbReference>
<evidence type="ECO:0000313" key="4">
    <source>
        <dbReference type="Proteomes" id="UP001320159"/>
    </source>
</evidence>
<dbReference type="PANTHER" id="PTHR48090:SF7">
    <property type="entry name" value="RFBJ PROTEIN"/>
    <property type="match status" value="1"/>
</dbReference>
<dbReference type="Pfam" id="PF00535">
    <property type="entry name" value="Glycos_transf_2"/>
    <property type="match status" value="1"/>
</dbReference>
<dbReference type="EMBL" id="PGCK01000002">
    <property type="protein sequence ID" value="MCD1294187.1"/>
    <property type="molecule type" value="Genomic_DNA"/>
</dbReference>
<dbReference type="SUPFAM" id="SSF53448">
    <property type="entry name" value="Nucleotide-diphospho-sugar transferases"/>
    <property type="match status" value="1"/>
</dbReference>
<dbReference type="InterPro" id="IPR050256">
    <property type="entry name" value="Glycosyltransferase_2"/>
</dbReference>
<sequence length="299" mass="33253">MNDDVCILIPTLNEGKTIGKLVTDFKKLGYDDILVIDGNSVDDTVKEAEKAGARVVIQTGKGKGAAVQQSFNIIQKDITVMIDGDGTYLPEEVGRLISPIRDGLADHVMGNRLAKFEKGAFTRLNLLGNKILNFAFNLEYHVKLNDILTGYRAFSKKALKNVHLNQSGFGIEAELTVESVKKDLKLYEVPITYLARAPGAVTKLNPLEDGFKIGYTIYKLGKTYNPLLYFNIMGMLFMTAGGLTGVYVVIDWFKGINHFPMTILVALLILTGIQLFILGYLGDLIVQTQREMLRELRRQ</sequence>